<accession>A0A084VAD4</accession>
<name>A0A084VAD4_ANOSI</name>
<gene>
    <name evidence="2" type="ORF">ZHAS_00000614</name>
</gene>
<evidence type="ECO:0000256" key="1">
    <source>
        <dbReference type="SAM" id="MobiDB-lite"/>
    </source>
</evidence>
<keyword evidence="4" id="KW-1185">Reference proteome</keyword>
<evidence type="ECO:0000313" key="4">
    <source>
        <dbReference type="Proteomes" id="UP000030765"/>
    </source>
</evidence>
<proteinExistence type="predicted"/>
<dbReference type="AlphaFoldDB" id="A0A084VAD4"/>
<feature type="compositionally biased region" description="Basic and acidic residues" evidence="1">
    <location>
        <begin position="41"/>
        <end position="50"/>
    </location>
</feature>
<feature type="region of interest" description="Disordered" evidence="1">
    <location>
        <begin position="1"/>
        <end position="50"/>
    </location>
</feature>
<dbReference type="EMBL" id="ATLV01003061">
    <property type="status" value="NOT_ANNOTATED_CDS"/>
    <property type="molecule type" value="Genomic_DNA"/>
</dbReference>
<dbReference type="EnsemblMetazoa" id="ASIC000614-RA">
    <property type="protein sequence ID" value="ASIC000614-PA"/>
    <property type="gene ID" value="ASIC000614"/>
</dbReference>
<dbReference type="VEuPathDB" id="VectorBase:ASIC000614"/>
<evidence type="ECO:0000313" key="2">
    <source>
        <dbReference type="EMBL" id="KFB34928.1"/>
    </source>
</evidence>
<organism evidence="2">
    <name type="scientific">Anopheles sinensis</name>
    <name type="common">Mosquito</name>
    <dbReference type="NCBI Taxonomy" id="74873"/>
    <lineage>
        <taxon>Eukaryota</taxon>
        <taxon>Metazoa</taxon>
        <taxon>Ecdysozoa</taxon>
        <taxon>Arthropoda</taxon>
        <taxon>Hexapoda</taxon>
        <taxon>Insecta</taxon>
        <taxon>Pterygota</taxon>
        <taxon>Neoptera</taxon>
        <taxon>Endopterygota</taxon>
        <taxon>Diptera</taxon>
        <taxon>Nematocera</taxon>
        <taxon>Culicoidea</taxon>
        <taxon>Culicidae</taxon>
        <taxon>Anophelinae</taxon>
        <taxon>Anopheles</taxon>
    </lineage>
</organism>
<reference evidence="2 4" key="1">
    <citation type="journal article" date="2014" name="BMC Genomics">
        <title>Genome sequence of Anopheles sinensis provides insight into genetics basis of mosquito competence for malaria parasites.</title>
        <authorList>
            <person name="Zhou D."/>
            <person name="Zhang D."/>
            <person name="Ding G."/>
            <person name="Shi L."/>
            <person name="Hou Q."/>
            <person name="Ye Y."/>
            <person name="Xu Y."/>
            <person name="Zhou H."/>
            <person name="Xiong C."/>
            <person name="Li S."/>
            <person name="Yu J."/>
            <person name="Hong S."/>
            <person name="Yu X."/>
            <person name="Zou P."/>
            <person name="Chen C."/>
            <person name="Chang X."/>
            <person name="Wang W."/>
            <person name="Lv Y."/>
            <person name="Sun Y."/>
            <person name="Ma L."/>
            <person name="Shen B."/>
            <person name="Zhu C."/>
        </authorList>
    </citation>
    <scope>NUCLEOTIDE SEQUENCE [LARGE SCALE GENOMIC DNA]</scope>
</reference>
<dbReference type="EMBL" id="KE524109">
    <property type="protein sequence ID" value="KFB34928.1"/>
    <property type="molecule type" value="Genomic_DNA"/>
</dbReference>
<sequence>MVQKSPETACSSCAIEEEEPRTEVVDEGAEEGKNYNSIRGTKSEHTNSGD</sequence>
<protein>
    <submittedName>
        <fullName evidence="2 3">Uncharacterized protein</fullName>
    </submittedName>
</protein>
<evidence type="ECO:0000313" key="3">
    <source>
        <dbReference type="EnsemblMetazoa" id="ASIC000614-PA"/>
    </source>
</evidence>
<feature type="compositionally biased region" description="Acidic residues" evidence="1">
    <location>
        <begin position="15"/>
        <end position="29"/>
    </location>
</feature>
<feature type="compositionally biased region" description="Polar residues" evidence="1">
    <location>
        <begin position="1"/>
        <end position="11"/>
    </location>
</feature>
<reference evidence="3" key="2">
    <citation type="submission" date="2020-05" db="UniProtKB">
        <authorList>
            <consortium name="EnsemblMetazoa"/>
        </authorList>
    </citation>
    <scope>IDENTIFICATION</scope>
</reference>
<dbReference type="Proteomes" id="UP000030765">
    <property type="component" value="Unassembled WGS sequence"/>
</dbReference>